<keyword evidence="1" id="KW-0460">Magnesium</keyword>
<keyword evidence="1" id="KW-0904">Protein phosphatase</keyword>
<keyword evidence="1" id="KW-0464">Manganese</keyword>
<comment type="catalytic activity">
    <reaction evidence="1">
        <text>O-phospho-L-threonyl-[protein] + H2O = L-threonyl-[protein] + phosphate</text>
        <dbReference type="Rhea" id="RHEA:47004"/>
        <dbReference type="Rhea" id="RHEA-COMP:11060"/>
        <dbReference type="Rhea" id="RHEA-COMP:11605"/>
        <dbReference type="ChEBI" id="CHEBI:15377"/>
        <dbReference type="ChEBI" id="CHEBI:30013"/>
        <dbReference type="ChEBI" id="CHEBI:43474"/>
        <dbReference type="ChEBI" id="CHEBI:61977"/>
        <dbReference type="EC" id="3.1.3.16"/>
    </reaction>
</comment>
<comment type="caution">
    <text evidence="4">The sequence shown here is derived from an EMBL/GenBank/DDBJ whole genome shotgun (WGS) entry which is preliminary data.</text>
</comment>
<organism evidence="4 5">
    <name type="scientific">Acer yangbiense</name>
    <dbReference type="NCBI Taxonomy" id="1000413"/>
    <lineage>
        <taxon>Eukaryota</taxon>
        <taxon>Viridiplantae</taxon>
        <taxon>Streptophyta</taxon>
        <taxon>Embryophyta</taxon>
        <taxon>Tracheophyta</taxon>
        <taxon>Spermatophyta</taxon>
        <taxon>Magnoliopsida</taxon>
        <taxon>eudicotyledons</taxon>
        <taxon>Gunneridae</taxon>
        <taxon>Pentapetalae</taxon>
        <taxon>rosids</taxon>
        <taxon>malvids</taxon>
        <taxon>Sapindales</taxon>
        <taxon>Sapindaceae</taxon>
        <taxon>Hippocastanoideae</taxon>
        <taxon>Acereae</taxon>
        <taxon>Acer</taxon>
    </lineage>
</organism>
<name>A0A5C7HTN5_9ROSI</name>
<evidence type="ECO:0000313" key="5">
    <source>
        <dbReference type="Proteomes" id="UP000323000"/>
    </source>
</evidence>
<dbReference type="GO" id="GO:0004722">
    <property type="term" value="F:protein serine/threonine phosphatase activity"/>
    <property type="evidence" value="ECO:0007669"/>
    <property type="project" value="UniProtKB-EC"/>
</dbReference>
<dbReference type="SMART" id="SM00332">
    <property type="entry name" value="PP2Cc"/>
    <property type="match status" value="1"/>
</dbReference>
<dbReference type="OrthoDB" id="60843at2759"/>
<comment type="cofactor">
    <cofactor evidence="1">
        <name>Mn(2+)</name>
        <dbReference type="ChEBI" id="CHEBI:29035"/>
    </cofactor>
</comment>
<feature type="region of interest" description="Disordered" evidence="2">
    <location>
        <begin position="1"/>
        <end position="20"/>
    </location>
</feature>
<dbReference type="InterPro" id="IPR001932">
    <property type="entry name" value="PPM-type_phosphatase-like_dom"/>
</dbReference>
<dbReference type="SUPFAM" id="SSF81606">
    <property type="entry name" value="PP2C-like"/>
    <property type="match status" value="1"/>
</dbReference>
<dbReference type="GO" id="GO:0046872">
    <property type="term" value="F:metal ion binding"/>
    <property type="evidence" value="ECO:0007669"/>
    <property type="project" value="UniProtKB-UniRule"/>
</dbReference>
<sequence length="276" mass="30656">MIKFKPRNHKTGMKKSSSSAHIQHSCDMIMGSSYLPKRTSKSRRCGEDAHFLCREKLTLGVADGVGGWLKKGIDSGKYSRELLKNSVAALDRESRGSVNLRRVLEEAFCMTKSEGSSTACIFTLRDDDHDHEHCLNALNVGDSGFMLFRNNKCKFQSSSQQHRFNKPYQLGNFNYGDGPDIATEIVVQVESGDVVVVGTDGLLDNMFPYEIEEILSRTQDDKNVGKLAKTIAKYASYNATDRYSDSPFSRARKLAGTKPRLGGKIDDISVVVAKII</sequence>
<comment type="similarity">
    <text evidence="1">Belongs to the PP2C family.</text>
</comment>
<dbReference type="PROSITE" id="PS51746">
    <property type="entry name" value="PPM_2"/>
    <property type="match status" value="1"/>
</dbReference>
<protein>
    <recommendedName>
        <fullName evidence="1">Protein phosphatase</fullName>
        <ecNumber evidence="1">3.1.3.16</ecNumber>
    </recommendedName>
</protein>
<dbReference type="InterPro" id="IPR036457">
    <property type="entry name" value="PPM-type-like_dom_sf"/>
</dbReference>
<evidence type="ECO:0000256" key="2">
    <source>
        <dbReference type="SAM" id="MobiDB-lite"/>
    </source>
</evidence>
<comment type="catalytic activity">
    <reaction evidence="1">
        <text>O-phospho-L-seryl-[protein] + H2O = L-seryl-[protein] + phosphate</text>
        <dbReference type="Rhea" id="RHEA:20629"/>
        <dbReference type="Rhea" id="RHEA-COMP:9863"/>
        <dbReference type="Rhea" id="RHEA-COMP:11604"/>
        <dbReference type="ChEBI" id="CHEBI:15377"/>
        <dbReference type="ChEBI" id="CHEBI:29999"/>
        <dbReference type="ChEBI" id="CHEBI:43474"/>
        <dbReference type="ChEBI" id="CHEBI:83421"/>
        <dbReference type="EC" id="3.1.3.16"/>
    </reaction>
</comment>
<keyword evidence="5" id="KW-1185">Reference proteome</keyword>
<proteinExistence type="inferred from homology"/>
<evidence type="ECO:0000313" key="4">
    <source>
        <dbReference type="EMBL" id="TXG60280.1"/>
    </source>
</evidence>
<keyword evidence="1" id="KW-0378">Hydrolase</keyword>
<dbReference type="AlphaFoldDB" id="A0A5C7HTN5"/>
<dbReference type="EMBL" id="VAHF01000006">
    <property type="protein sequence ID" value="TXG60280.1"/>
    <property type="molecule type" value="Genomic_DNA"/>
</dbReference>
<evidence type="ECO:0000259" key="3">
    <source>
        <dbReference type="PROSITE" id="PS51746"/>
    </source>
</evidence>
<dbReference type="SMART" id="SM00331">
    <property type="entry name" value="PP2C_SIG"/>
    <property type="match status" value="1"/>
</dbReference>
<dbReference type="InterPro" id="IPR039123">
    <property type="entry name" value="PPTC7"/>
</dbReference>
<feature type="domain" description="PPM-type phosphatase" evidence="3">
    <location>
        <begin position="29"/>
        <end position="275"/>
    </location>
</feature>
<accession>A0A5C7HTN5</accession>
<dbReference type="PANTHER" id="PTHR12320">
    <property type="entry name" value="PROTEIN PHOSPHATASE 2C"/>
    <property type="match status" value="1"/>
</dbReference>
<feature type="compositionally biased region" description="Basic residues" evidence="2">
    <location>
        <begin position="1"/>
        <end position="13"/>
    </location>
</feature>
<evidence type="ECO:0000256" key="1">
    <source>
        <dbReference type="RuleBase" id="RU366020"/>
    </source>
</evidence>
<dbReference type="PANTHER" id="PTHR12320:SF14">
    <property type="entry name" value="PROTEIN PHOSPHATASE"/>
    <property type="match status" value="1"/>
</dbReference>
<dbReference type="Gene3D" id="3.60.40.10">
    <property type="entry name" value="PPM-type phosphatase domain"/>
    <property type="match status" value="1"/>
</dbReference>
<keyword evidence="1" id="KW-0479">Metal-binding</keyword>
<gene>
    <name evidence="4" type="ORF">EZV62_014853</name>
</gene>
<dbReference type="EC" id="3.1.3.16" evidence="1"/>
<reference evidence="5" key="1">
    <citation type="journal article" date="2019" name="Gigascience">
        <title>De novo genome assembly of the endangered Acer yangbiense, a plant species with extremely small populations endemic to Yunnan Province, China.</title>
        <authorList>
            <person name="Yang J."/>
            <person name="Wariss H.M."/>
            <person name="Tao L."/>
            <person name="Zhang R."/>
            <person name="Yun Q."/>
            <person name="Hollingsworth P."/>
            <person name="Dao Z."/>
            <person name="Luo G."/>
            <person name="Guo H."/>
            <person name="Ma Y."/>
            <person name="Sun W."/>
        </authorList>
    </citation>
    <scope>NUCLEOTIDE SEQUENCE [LARGE SCALE GENOMIC DNA]</scope>
    <source>
        <strain evidence="5">cv. Malutang</strain>
    </source>
</reference>
<dbReference type="Proteomes" id="UP000323000">
    <property type="component" value="Chromosome 6"/>
</dbReference>
<comment type="cofactor">
    <cofactor evidence="1">
        <name>Mg(2+)</name>
        <dbReference type="ChEBI" id="CHEBI:18420"/>
    </cofactor>
</comment>